<reference evidence="2 3" key="1">
    <citation type="submission" date="2024-11" db="EMBL/GenBank/DDBJ databases">
        <title>A near-complete genome assembly of Cinchona calisaya.</title>
        <authorList>
            <person name="Lian D.C."/>
            <person name="Zhao X.W."/>
            <person name="Wei L."/>
        </authorList>
    </citation>
    <scope>NUCLEOTIDE SEQUENCE [LARGE SCALE GENOMIC DNA]</scope>
    <source>
        <tissue evidence="2">Nenye</tissue>
    </source>
</reference>
<evidence type="ECO:0000313" key="3">
    <source>
        <dbReference type="Proteomes" id="UP001630127"/>
    </source>
</evidence>
<evidence type="ECO:0000256" key="1">
    <source>
        <dbReference type="SAM" id="MobiDB-lite"/>
    </source>
</evidence>
<comment type="caution">
    <text evidence="2">The sequence shown here is derived from an EMBL/GenBank/DDBJ whole genome shotgun (WGS) entry which is preliminary data.</text>
</comment>
<dbReference type="AlphaFoldDB" id="A0ABD2YFF1"/>
<organism evidence="2 3">
    <name type="scientific">Cinchona calisaya</name>
    <dbReference type="NCBI Taxonomy" id="153742"/>
    <lineage>
        <taxon>Eukaryota</taxon>
        <taxon>Viridiplantae</taxon>
        <taxon>Streptophyta</taxon>
        <taxon>Embryophyta</taxon>
        <taxon>Tracheophyta</taxon>
        <taxon>Spermatophyta</taxon>
        <taxon>Magnoliopsida</taxon>
        <taxon>eudicotyledons</taxon>
        <taxon>Gunneridae</taxon>
        <taxon>Pentapetalae</taxon>
        <taxon>asterids</taxon>
        <taxon>lamiids</taxon>
        <taxon>Gentianales</taxon>
        <taxon>Rubiaceae</taxon>
        <taxon>Cinchonoideae</taxon>
        <taxon>Cinchoneae</taxon>
        <taxon>Cinchona</taxon>
    </lineage>
</organism>
<protein>
    <submittedName>
        <fullName evidence="2">Uncharacterized protein</fullName>
    </submittedName>
</protein>
<feature type="region of interest" description="Disordered" evidence="1">
    <location>
        <begin position="42"/>
        <end position="68"/>
    </location>
</feature>
<proteinExistence type="predicted"/>
<gene>
    <name evidence="2" type="ORF">ACH5RR_031494</name>
</gene>
<keyword evidence="3" id="KW-1185">Reference proteome</keyword>
<accession>A0ABD2YFF1</accession>
<name>A0ABD2YFF1_9GENT</name>
<dbReference type="Proteomes" id="UP001630127">
    <property type="component" value="Unassembled WGS sequence"/>
</dbReference>
<feature type="compositionally biased region" description="Polar residues" evidence="1">
    <location>
        <begin position="48"/>
        <end position="68"/>
    </location>
</feature>
<dbReference type="EMBL" id="JBJUIK010000013">
    <property type="protein sequence ID" value="KAL3506112.1"/>
    <property type="molecule type" value="Genomic_DNA"/>
</dbReference>
<sequence length="125" mass="13854">MYTRTGFSSQRVDQIFGSPRASKLFGKDLTLTRDAIVKEVEKERKSPYATTNGTNPPQMEATTSANQGESLVGVTMEESLCGIDESFVQTMILVCGILCTGLGQPPYYSEWQYIHYGSIVHSFEV</sequence>
<evidence type="ECO:0000313" key="2">
    <source>
        <dbReference type="EMBL" id="KAL3506112.1"/>
    </source>
</evidence>